<evidence type="ECO:0000256" key="3">
    <source>
        <dbReference type="ARBA" id="ARBA00009587"/>
    </source>
</evidence>
<evidence type="ECO:0000256" key="11">
    <source>
        <dbReference type="RuleBase" id="RU361241"/>
    </source>
</evidence>
<dbReference type="Pfam" id="PF03007">
    <property type="entry name" value="WS_DGAT_cat"/>
    <property type="match status" value="1"/>
</dbReference>
<dbReference type="KEGG" id="rer:RER_34070"/>
<dbReference type="AlphaFoldDB" id="C1A0I0"/>
<evidence type="ECO:0000256" key="8">
    <source>
        <dbReference type="ARBA" id="ARBA00023098"/>
    </source>
</evidence>
<dbReference type="GO" id="GO:0005886">
    <property type="term" value="C:plasma membrane"/>
    <property type="evidence" value="ECO:0007669"/>
    <property type="project" value="TreeGrafter"/>
</dbReference>
<dbReference type="GO" id="GO:0001666">
    <property type="term" value="P:response to hypoxia"/>
    <property type="evidence" value="ECO:0007669"/>
    <property type="project" value="TreeGrafter"/>
</dbReference>
<evidence type="ECO:0000256" key="9">
    <source>
        <dbReference type="ARBA" id="ARBA00023315"/>
    </source>
</evidence>
<feature type="domain" description="O-acyltransferase WSD1-like N-terminal" evidence="12">
    <location>
        <begin position="5"/>
        <end position="255"/>
    </location>
</feature>
<protein>
    <recommendedName>
        <fullName evidence="4 11">Diacylglycerol O-acyltransferase</fullName>
        <ecNumber evidence="4 11">2.3.1.20</ecNumber>
    </recommendedName>
</protein>
<evidence type="ECO:0000313" key="15">
    <source>
        <dbReference type="Proteomes" id="UP000002204"/>
    </source>
</evidence>
<dbReference type="EC" id="2.3.1.20" evidence="4 11"/>
<comment type="catalytic activity">
    <reaction evidence="10 11">
        <text>an acyl-CoA + a 1,2-diacyl-sn-glycerol = a triacyl-sn-glycerol + CoA</text>
        <dbReference type="Rhea" id="RHEA:10868"/>
        <dbReference type="ChEBI" id="CHEBI:17815"/>
        <dbReference type="ChEBI" id="CHEBI:57287"/>
        <dbReference type="ChEBI" id="CHEBI:58342"/>
        <dbReference type="ChEBI" id="CHEBI:64615"/>
        <dbReference type="EC" id="2.3.1.20"/>
    </reaction>
</comment>
<comment type="similarity">
    <text evidence="3 11">Belongs to the long-chain O-acyltransferase family.</text>
</comment>
<dbReference type="PATRIC" id="fig|234621.6.peg.3915"/>
<sequence>MSDKLTPLDAAFLEVEDSDRHANLSIGAVVVAEGPTPTDDDLIERLSTRIRSLPHAADRIHAIPLDLAAPTWVPDPNFDPARHFTRIGVPSPGRMCDLTDTVAWIMSERLDRDRPLWQCWLIEGLEDCRWAILVKAHHSLIDGVTGARLFDVLFDKPLTSGPPTDNEAPKGPKSLYGKIIGFYCSTLRAPQRLARRSVRIAEGTAQLAGDLLIPSANSSLNGPIGHQRRYGTAQVRMHDVRTICSAFDVTVNDVALACVTSSLRSLLLHRKEDISRHAVRTLVPVSVRASNTGTSFHNEVSLMLPFLPVEIEDPVDRLQTIHRRLSRHKNGGESGSGQTITAAAQYAPFMSSAWFIRLAMRVPQRSIVTVVTDVPGPTEKRRLLGREIIGIYPYVPIAVRLRLGFAILSYHDQLAFGITADYDSVSEVQLLSMSVEQEVASLLRSTRNPSSAGEFH</sequence>
<comment type="pathway">
    <text evidence="1 11">Glycerolipid metabolism; triacylglycerol biosynthesis.</text>
</comment>
<keyword evidence="6 11" id="KW-0808">Transferase</keyword>
<name>C1A0I0_RHOE4</name>
<keyword evidence="5 11" id="KW-0444">Lipid biosynthesis</keyword>
<dbReference type="Proteomes" id="UP000002204">
    <property type="component" value="Chromosome"/>
</dbReference>
<dbReference type="RefSeq" id="WP_020907967.1">
    <property type="nucleotide sequence ID" value="NC_012490.1"/>
</dbReference>
<dbReference type="eggNOG" id="COG1020">
    <property type="taxonomic scope" value="Bacteria"/>
</dbReference>
<evidence type="ECO:0000256" key="2">
    <source>
        <dbReference type="ARBA" id="ARBA00005189"/>
    </source>
</evidence>
<evidence type="ECO:0000259" key="12">
    <source>
        <dbReference type="Pfam" id="PF03007"/>
    </source>
</evidence>
<dbReference type="GO" id="GO:0004144">
    <property type="term" value="F:diacylglycerol O-acyltransferase activity"/>
    <property type="evidence" value="ECO:0007669"/>
    <property type="project" value="UniProtKB-EC"/>
</dbReference>
<reference evidence="14 15" key="2">
    <citation type="journal article" date="2006" name="Environ. Microbiol.">
        <title>Sequence analysis of three plasmids harboured in Rhodococcus erythropolis strain PR4.</title>
        <authorList>
            <person name="Sekine M."/>
            <person name="Tanikawa S."/>
            <person name="Omata S."/>
            <person name="Saito M."/>
            <person name="Fujisawa T."/>
            <person name="Tsukatani N."/>
            <person name="Tajima T."/>
            <person name="Sekigawa T."/>
            <person name="Kosugi H."/>
            <person name="Matsuo Y."/>
            <person name="Nishiko R."/>
            <person name="Imamura K."/>
            <person name="Ito M."/>
            <person name="Narita H."/>
            <person name="Tago S."/>
            <person name="Fujita N."/>
            <person name="Harayama S."/>
        </authorList>
    </citation>
    <scope>NUCLEOTIDE SEQUENCE [LARGE SCALE GENOMIC DNA]</scope>
    <source>
        <strain evidence="15">PR4 / NBRC 100887</strain>
    </source>
</reference>
<dbReference type="InterPro" id="IPR004255">
    <property type="entry name" value="O-acyltransferase_WSD1_N"/>
</dbReference>
<feature type="domain" description="O-acyltransferase WSD1 C-terminal" evidence="13">
    <location>
        <begin position="298"/>
        <end position="440"/>
    </location>
</feature>
<dbReference type="InterPro" id="IPR045034">
    <property type="entry name" value="O-acyltransferase_WSD1-like"/>
</dbReference>
<dbReference type="EMBL" id="AP008957">
    <property type="protein sequence ID" value="BAH34115.1"/>
    <property type="molecule type" value="Genomic_DNA"/>
</dbReference>
<organism evidence="14 15">
    <name type="scientific">Rhodococcus erythropolis (strain PR4 / NBRC 100887)</name>
    <dbReference type="NCBI Taxonomy" id="234621"/>
    <lineage>
        <taxon>Bacteria</taxon>
        <taxon>Bacillati</taxon>
        <taxon>Actinomycetota</taxon>
        <taxon>Actinomycetes</taxon>
        <taxon>Mycobacteriales</taxon>
        <taxon>Nocardiaceae</taxon>
        <taxon>Rhodococcus</taxon>
        <taxon>Rhodococcus erythropolis group</taxon>
    </lineage>
</organism>
<dbReference type="SUPFAM" id="SSF52777">
    <property type="entry name" value="CoA-dependent acyltransferases"/>
    <property type="match status" value="1"/>
</dbReference>
<dbReference type="GO" id="GO:0006071">
    <property type="term" value="P:glycerol metabolic process"/>
    <property type="evidence" value="ECO:0007669"/>
    <property type="project" value="UniProtKB-KW"/>
</dbReference>
<dbReference type="PANTHER" id="PTHR31650">
    <property type="entry name" value="O-ACYLTRANSFERASE (WSD1-LIKE) FAMILY PROTEIN"/>
    <property type="match status" value="1"/>
</dbReference>
<keyword evidence="9 11" id="KW-0012">Acyltransferase</keyword>
<dbReference type="InterPro" id="IPR014292">
    <property type="entry name" value="Acyl_transf_WS/DGAT"/>
</dbReference>
<evidence type="ECO:0000256" key="1">
    <source>
        <dbReference type="ARBA" id="ARBA00004771"/>
    </source>
</evidence>
<evidence type="ECO:0000256" key="10">
    <source>
        <dbReference type="ARBA" id="ARBA00048109"/>
    </source>
</evidence>
<proteinExistence type="inferred from homology"/>
<keyword evidence="7 11" id="KW-0319">Glycerol metabolism</keyword>
<gene>
    <name evidence="14" type="ordered locus">RER_34070</name>
</gene>
<evidence type="ECO:0000256" key="7">
    <source>
        <dbReference type="ARBA" id="ARBA00022798"/>
    </source>
</evidence>
<accession>C1A0I0</accession>
<keyword evidence="8 11" id="KW-0443">Lipid metabolism</keyword>
<comment type="pathway">
    <text evidence="2">Lipid metabolism.</text>
</comment>
<evidence type="ECO:0000256" key="4">
    <source>
        <dbReference type="ARBA" id="ARBA00013244"/>
    </source>
</evidence>
<evidence type="ECO:0000313" key="14">
    <source>
        <dbReference type="EMBL" id="BAH34115.1"/>
    </source>
</evidence>
<dbReference type="PANTHER" id="PTHR31650:SF1">
    <property type="entry name" value="WAX ESTER SYNTHASE_DIACYLGLYCEROL ACYLTRANSFERASE 4-RELATED"/>
    <property type="match status" value="1"/>
</dbReference>
<evidence type="ECO:0000256" key="5">
    <source>
        <dbReference type="ARBA" id="ARBA00022516"/>
    </source>
</evidence>
<dbReference type="Pfam" id="PF06974">
    <property type="entry name" value="WS_DGAT_C"/>
    <property type="match status" value="1"/>
</dbReference>
<dbReference type="InterPro" id="IPR009721">
    <property type="entry name" value="O-acyltransferase_WSD1_C"/>
</dbReference>
<reference evidence="15" key="1">
    <citation type="submission" date="2005-03" db="EMBL/GenBank/DDBJ databases">
        <title>Comparison of the complete genome sequences of Rhodococcus erythropolis PR4 and Rhodococcus opacus B4.</title>
        <authorList>
            <person name="Takarada H."/>
            <person name="Sekine M."/>
            <person name="Hosoyama A."/>
            <person name="Yamada R."/>
            <person name="Fujisawa T."/>
            <person name="Omata S."/>
            <person name="Shimizu A."/>
            <person name="Tsukatani N."/>
            <person name="Tanikawa S."/>
            <person name="Fujita N."/>
            <person name="Harayama S."/>
        </authorList>
    </citation>
    <scope>NUCLEOTIDE SEQUENCE [LARGE SCALE GENOMIC DNA]</scope>
    <source>
        <strain evidence="15">PR4 / NBRC 100887</strain>
    </source>
</reference>
<dbReference type="NCBIfam" id="TIGR02946">
    <property type="entry name" value="acyl_WS_DGAT"/>
    <property type="match status" value="1"/>
</dbReference>
<dbReference type="HOGENOM" id="CLU_024186_3_1_11"/>
<evidence type="ECO:0000259" key="13">
    <source>
        <dbReference type="Pfam" id="PF06974"/>
    </source>
</evidence>
<evidence type="ECO:0000256" key="6">
    <source>
        <dbReference type="ARBA" id="ARBA00022679"/>
    </source>
</evidence>
<dbReference type="GO" id="GO:0051701">
    <property type="term" value="P:biological process involved in interaction with host"/>
    <property type="evidence" value="ECO:0007669"/>
    <property type="project" value="TreeGrafter"/>
</dbReference>
<dbReference type="GO" id="GO:0019432">
    <property type="term" value="P:triglyceride biosynthetic process"/>
    <property type="evidence" value="ECO:0007669"/>
    <property type="project" value="UniProtKB-UniPathway"/>
</dbReference>
<dbReference type="GO" id="GO:0071731">
    <property type="term" value="P:response to nitric oxide"/>
    <property type="evidence" value="ECO:0007669"/>
    <property type="project" value="TreeGrafter"/>
</dbReference>
<dbReference type="UniPathway" id="UPA00282"/>